<dbReference type="Gene3D" id="3.30.930.10">
    <property type="entry name" value="Bira Bifunctional Protein, Domain 2"/>
    <property type="match status" value="1"/>
</dbReference>
<dbReference type="PROSITE" id="PS51733">
    <property type="entry name" value="BPL_LPL_CATALYTIC"/>
    <property type="match status" value="1"/>
</dbReference>
<dbReference type="PANTHER" id="PTHR43679">
    <property type="entry name" value="OCTANOYLTRANSFERASE LIPM-RELATED"/>
    <property type="match status" value="1"/>
</dbReference>
<sequence>MTKCQLIIDPPQAGAWNMAVDEWLLQRASDQGVVTIRFYEWEAPTLSLGYFQSHVDREQHATSQPLPLVRRASGGGALVHHHELTYSLAVPAGHPLARDTQALYDAAHLTLIDALFSNLTAQGVQLSPTSFLRCPESLPRAGGEPFLCFLRRAKGDVLFSKSSQSSVMLPPDTHKVCGSAQRKHRGSVLQHGGVLLSQSPHAPELPGIAQLCESVENGVAITAPLLVEWWLDLLVQRLDFEIEPGTPFSSDEQQAIGEIATTKFADESWTRRR</sequence>
<dbReference type="PANTHER" id="PTHR43679:SF2">
    <property type="entry name" value="OCTANOYL-[GCVH]:PROTEIN N-OCTANOYLTRANSFERASE"/>
    <property type="match status" value="1"/>
</dbReference>
<evidence type="ECO:0000313" key="3">
    <source>
        <dbReference type="Proteomes" id="UP000315750"/>
    </source>
</evidence>
<gene>
    <name evidence="2" type="primary">lipM</name>
    <name evidence="2" type="ORF">Pan181_07920</name>
</gene>
<reference evidence="2 3" key="1">
    <citation type="submission" date="2019-02" db="EMBL/GenBank/DDBJ databases">
        <title>Deep-cultivation of Planctomycetes and their phenomic and genomic characterization uncovers novel biology.</title>
        <authorList>
            <person name="Wiegand S."/>
            <person name="Jogler M."/>
            <person name="Boedeker C."/>
            <person name="Pinto D."/>
            <person name="Vollmers J."/>
            <person name="Rivas-Marin E."/>
            <person name="Kohn T."/>
            <person name="Peeters S.H."/>
            <person name="Heuer A."/>
            <person name="Rast P."/>
            <person name="Oberbeckmann S."/>
            <person name="Bunk B."/>
            <person name="Jeske O."/>
            <person name="Meyerdierks A."/>
            <person name="Storesund J.E."/>
            <person name="Kallscheuer N."/>
            <person name="Luecker S."/>
            <person name="Lage O.M."/>
            <person name="Pohl T."/>
            <person name="Merkel B.J."/>
            <person name="Hornburger P."/>
            <person name="Mueller R.-W."/>
            <person name="Bruemmer F."/>
            <person name="Labrenz M."/>
            <person name="Spormann A.M."/>
            <person name="Op den Camp H."/>
            <person name="Overmann J."/>
            <person name="Amann R."/>
            <person name="Jetten M.S.M."/>
            <person name="Mascher T."/>
            <person name="Medema M.H."/>
            <person name="Devos D.P."/>
            <person name="Kaster A.-K."/>
            <person name="Ovreas L."/>
            <person name="Rohde M."/>
            <person name="Galperin M.Y."/>
            <person name="Jogler C."/>
        </authorList>
    </citation>
    <scope>NUCLEOTIDE SEQUENCE [LARGE SCALE GENOMIC DNA]</scope>
    <source>
        <strain evidence="2 3">Pan181</strain>
    </source>
</reference>
<accession>A0A518AIP0</accession>
<dbReference type="OrthoDB" id="9774653at2"/>
<dbReference type="InterPro" id="IPR050664">
    <property type="entry name" value="Octanoyltrans_LipM/LipL"/>
</dbReference>
<dbReference type="RefSeq" id="WP_145245564.1">
    <property type="nucleotide sequence ID" value="NZ_CP036278.1"/>
</dbReference>
<keyword evidence="3" id="KW-1185">Reference proteome</keyword>
<dbReference type="KEGG" id="amuc:Pan181_07920"/>
<dbReference type="Pfam" id="PF21948">
    <property type="entry name" value="LplA-B_cat"/>
    <property type="match status" value="1"/>
</dbReference>
<dbReference type="EC" id="2.3.1.181" evidence="2"/>
<dbReference type="InterPro" id="IPR004143">
    <property type="entry name" value="BPL_LPL_catalytic"/>
</dbReference>
<evidence type="ECO:0000259" key="1">
    <source>
        <dbReference type="PROSITE" id="PS51733"/>
    </source>
</evidence>
<dbReference type="Proteomes" id="UP000315750">
    <property type="component" value="Chromosome"/>
</dbReference>
<proteinExistence type="predicted"/>
<keyword evidence="2" id="KW-0012">Acyltransferase</keyword>
<protein>
    <submittedName>
        <fullName evidence="2">Octanoyltransferase LipM</fullName>
        <ecNumber evidence="2">2.3.1.181</ecNumber>
    </submittedName>
</protein>
<keyword evidence="2" id="KW-0808">Transferase</keyword>
<dbReference type="InterPro" id="IPR045864">
    <property type="entry name" value="aa-tRNA-synth_II/BPL/LPL"/>
</dbReference>
<dbReference type="SUPFAM" id="SSF55681">
    <property type="entry name" value="Class II aaRS and biotin synthetases"/>
    <property type="match status" value="1"/>
</dbReference>
<dbReference type="GO" id="GO:0033819">
    <property type="term" value="F:lipoyl(octanoyl) transferase activity"/>
    <property type="evidence" value="ECO:0007669"/>
    <property type="project" value="UniProtKB-EC"/>
</dbReference>
<dbReference type="AlphaFoldDB" id="A0A518AIP0"/>
<feature type="domain" description="BPL/LPL catalytic" evidence="1">
    <location>
        <begin position="30"/>
        <end position="242"/>
    </location>
</feature>
<dbReference type="EMBL" id="CP036278">
    <property type="protein sequence ID" value="QDU54609.1"/>
    <property type="molecule type" value="Genomic_DNA"/>
</dbReference>
<name>A0A518AIP0_9BACT</name>
<organism evidence="2 3">
    <name type="scientific">Aeoliella mucimassa</name>
    <dbReference type="NCBI Taxonomy" id="2527972"/>
    <lineage>
        <taxon>Bacteria</taxon>
        <taxon>Pseudomonadati</taxon>
        <taxon>Planctomycetota</taxon>
        <taxon>Planctomycetia</taxon>
        <taxon>Pirellulales</taxon>
        <taxon>Lacipirellulaceae</taxon>
        <taxon>Aeoliella</taxon>
    </lineage>
</organism>
<evidence type="ECO:0000313" key="2">
    <source>
        <dbReference type="EMBL" id="QDU54609.1"/>
    </source>
</evidence>